<protein>
    <recommendedName>
        <fullName evidence="4">LTD domain-containing protein</fullName>
    </recommendedName>
</protein>
<sequence length="164" mass="18147">MRKTNIFTRGFLISTAVAVLGLAACAAPLKEGEMSTRTFELKQRGDPRGPASDFNEIILGEELYITNDGNLAPGGLGGYTFTNIYISPDGKRALVVEYDGFDEDGRDVLVNECHEEIVNEKDVPDNLTGSHKEVLVEENCIATRFSTFKDIPREYQPLPTGFRK</sequence>
<feature type="chain" id="PRO_5009529233" description="LTD domain-containing protein" evidence="1">
    <location>
        <begin position="27"/>
        <end position="164"/>
    </location>
</feature>
<feature type="signal peptide" evidence="1">
    <location>
        <begin position="1"/>
        <end position="26"/>
    </location>
</feature>
<proteinExistence type="predicted"/>
<name>A0A1F7H176_9BACT</name>
<organism evidence="2 3">
    <name type="scientific">Candidatus Roizmanbacteria bacterium RIFCSPHIGHO2_02_FULL_38_11</name>
    <dbReference type="NCBI Taxonomy" id="1802039"/>
    <lineage>
        <taxon>Bacteria</taxon>
        <taxon>Candidatus Roizmaniibacteriota</taxon>
    </lineage>
</organism>
<dbReference type="AlphaFoldDB" id="A0A1F7H176"/>
<keyword evidence="1" id="KW-0732">Signal</keyword>
<comment type="caution">
    <text evidence="2">The sequence shown here is derived from an EMBL/GenBank/DDBJ whole genome shotgun (WGS) entry which is preliminary data.</text>
</comment>
<reference evidence="2 3" key="1">
    <citation type="journal article" date="2016" name="Nat. Commun.">
        <title>Thousands of microbial genomes shed light on interconnected biogeochemical processes in an aquifer system.</title>
        <authorList>
            <person name="Anantharaman K."/>
            <person name="Brown C.T."/>
            <person name="Hug L.A."/>
            <person name="Sharon I."/>
            <person name="Castelle C.J."/>
            <person name="Probst A.J."/>
            <person name="Thomas B.C."/>
            <person name="Singh A."/>
            <person name="Wilkins M.J."/>
            <person name="Karaoz U."/>
            <person name="Brodie E.L."/>
            <person name="Williams K.H."/>
            <person name="Hubbard S.S."/>
            <person name="Banfield J.F."/>
        </authorList>
    </citation>
    <scope>NUCLEOTIDE SEQUENCE [LARGE SCALE GENOMIC DNA]</scope>
</reference>
<evidence type="ECO:0000313" key="3">
    <source>
        <dbReference type="Proteomes" id="UP000177913"/>
    </source>
</evidence>
<evidence type="ECO:0000256" key="1">
    <source>
        <dbReference type="SAM" id="SignalP"/>
    </source>
</evidence>
<evidence type="ECO:0000313" key="2">
    <source>
        <dbReference type="EMBL" id="OGK24941.1"/>
    </source>
</evidence>
<dbReference type="EMBL" id="MFZO01000022">
    <property type="protein sequence ID" value="OGK24941.1"/>
    <property type="molecule type" value="Genomic_DNA"/>
</dbReference>
<gene>
    <name evidence="2" type="ORF">A3C25_06090</name>
</gene>
<dbReference type="PROSITE" id="PS51257">
    <property type="entry name" value="PROKAR_LIPOPROTEIN"/>
    <property type="match status" value="1"/>
</dbReference>
<evidence type="ECO:0008006" key="4">
    <source>
        <dbReference type="Google" id="ProtNLM"/>
    </source>
</evidence>
<accession>A0A1F7H176</accession>
<dbReference type="Proteomes" id="UP000177913">
    <property type="component" value="Unassembled WGS sequence"/>
</dbReference>